<dbReference type="CDD" id="cd17557">
    <property type="entry name" value="REC_Rcp-like"/>
    <property type="match status" value="1"/>
</dbReference>
<dbReference type="InterPro" id="IPR011006">
    <property type="entry name" value="CheY-like_superfamily"/>
</dbReference>
<evidence type="ECO:0000259" key="2">
    <source>
        <dbReference type="PROSITE" id="PS50110"/>
    </source>
</evidence>
<dbReference type="RefSeq" id="WP_190435491.1">
    <property type="nucleotide sequence ID" value="NZ_JAMPKM010000005.1"/>
</dbReference>
<feature type="modified residue" description="4-aspartylphosphate" evidence="1">
    <location>
        <position position="66"/>
    </location>
</feature>
<reference evidence="3 4" key="1">
    <citation type="submission" date="2022-04" db="EMBL/GenBank/DDBJ databases">
        <title>Positive selection, recombination, and allopatry shape intraspecific diversity of widespread and dominant cyanobacteria.</title>
        <authorList>
            <person name="Wei J."/>
            <person name="Shu W."/>
            <person name="Hu C."/>
        </authorList>
    </citation>
    <scope>NUCLEOTIDE SEQUENCE [LARGE SCALE GENOMIC DNA]</scope>
    <source>
        <strain evidence="3 4">GB2-A4</strain>
    </source>
</reference>
<gene>
    <name evidence="3" type="ORF">NC998_10255</name>
</gene>
<keyword evidence="4" id="KW-1185">Reference proteome</keyword>
<dbReference type="PROSITE" id="PS50110">
    <property type="entry name" value="RESPONSE_REGULATORY"/>
    <property type="match status" value="1"/>
</dbReference>
<organism evidence="3 4">
    <name type="scientific">Trichocoleus desertorum GB2-A4</name>
    <dbReference type="NCBI Taxonomy" id="2933944"/>
    <lineage>
        <taxon>Bacteria</taxon>
        <taxon>Bacillati</taxon>
        <taxon>Cyanobacteriota</taxon>
        <taxon>Cyanophyceae</taxon>
        <taxon>Leptolyngbyales</taxon>
        <taxon>Trichocoleusaceae</taxon>
        <taxon>Trichocoleus</taxon>
    </lineage>
</organism>
<dbReference type="InterPro" id="IPR001789">
    <property type="entry name" value="Sig_transdc_resp-reg_receiver"/>
</dbReference>
<dbReference type="PANTHER" id="PTHR44520:SF1">
    <property type="entry name" value="TWO-COMPONENT SYSTEM REGULATORY PROTEIN"/>
    <property type="match status" value="1"/>
</dbReference>
<dbReference type="Gene3D" id="3.40.50.2300">
    <property type="match status" value="1"/>
</dbReference>
<sequence>MLKKRILLVEDNPDDEELTLLAFEDCQIANEVIVKRDGAEALDYLLGQGIYSDRHLYPMPSLVLLDLKLPKVDGLEVLRRLRSEARTKVLPIIILTTSKEEQDLIKSYSLGCNSYIRKPVDFNQFMEAIRQLGVYWLLINETPQIREL</sequence>
<evidence type="ECO:0000313" key="3">
    <source>
        <dbReference type="EMBL" id="MEP0817477.1"/>
    </source>
</evidence>
<evidence type="ECO:0000313" key="4">
    <source>
        <dbReference type="Proteomes" id="UP001464891"/>
    </source>
</evidence>
<proteinExistence type="predicted"/>
<accession>A0ABV0J6U0</accession>
<comment type="caution">
    <text evidence="3">The sequence shown here is derived from an EMBL/GenBank/DDBJ whole genome shotgun (WGS) entry which is preliminary data.</text>
</comment>
<dbReference type="InterPro" id="IPR052893">
    <property type="entry name" value="TCS_response_regulator"/>
</dbReference>
<protein>
    <submittedName>
        <fullName evidence="3">Response regulator</fullName>
    </submittedName>
</protein>
<keyword evidence="1" id="KW-0597">Phosphoprotein</keyword>
<evidence type="ECO:0000256" key="1">
    <source>
        <dbReference type="PROSITE-ProRule" id="PRU00169"/>
    </source>
</evidence>
<dbReference type="Pfam" id="PF00072">
    <property type="entry name" value="Response_reg"/>
    <property type="match status" value="1"/>
</dbReference>
<dbReference type="EMBL" id="JAMPKM010000005">
    <property type="protein sequence ID" value="MEP0817477.1"/>
    <property type="molecule type" value="Genomic_DNA"/>
</dbReference>
<dbReference type="SMART" id="SM00448">
    <property type="entry name" value="REC"/>
    <property type="match status" value="1"/>
</dbReference>
<dbReference type="SUPFAM" id="SSF52172">
    <property type="entry name" value="CheY-like"/>
    <property type="match status" value="1"/>
</dbReference>
<dbReference type="Proteomes" id="UP001464891">
    <property type="component" value="Unassembled WGS sequence"/>
</dbReference>
<dbReference type="PANTHER" id="PTHR44520">
    <property type="entry name" value="RESPONSE REGULATOR RCP1-RELATED"/>
    <property type="match status" value="1"/>
</dbReference>
<name>A0ABV0J6U0_9CYAN</name>
<feature type="domain" description="Response regulatory" evidence="2">
    <location>
        <begin position="5"/>
        <end position="133"/>
    </location>
</feature>